<proteinExistence type="predicted"/>
<accession>A0A6C0DAW9</accession>
<dbReference type="AlphaFoldDB" id="A0A6C0DAW9"/>
<reference evidence="1" key="1">
    <citation type="journal article" date="2020" name="Nature">
        <title>Giant virus diversity and host interactions through global metagenomics.</title>
        <authorList>
            <person name="Schulz F."/>
            <person name="Roux S."/>
            <person name="Paez-Espino D."/>
            <person name="Jungbluth S."/>
            <person name="Walsh D.A."/>
            <person name="Denef V.J."/>
            <person name="McMahon K.D."/>
            <person name="Konstantinidis K.T."/>
            <person name="Eloe-Fadrosh E.A."/>
            <person name="Kyrpides N.C."/>
            <person name="Woyke T."/>
        </authorList>
    </citation>
    <scope>NUCLEOTIDE SEQUENCE</scope>
    <source>
        <strain evidence="1">GVMAG-M-3300023174-132</strain>
    </source>
</reference>
<dbReference type="EMBL" id="MN739575">
    <property type="protein sequence ID" value="QHT13657.1"/>
    <property type="molecule type" value="Genomic_DNA"/>
</dbReference>
<evidence type="ECO:0000313" key="1">
    <source>
        <dbReference type="EMBL" id="QHT13657.1"/>
    </source>
</evidence>
<name>A0A6C0DAW9_9ZZZZ</name>
<protein>
    <submittedName>
        <fullName evidence="1">Uncharacterized protein</fullName>
    </submittedName>
</protein>
<sequence length="324" mass="37082">MQFAAVGITALILVVVVVVVLGLWQKQYFCPSSLQRFSDGSLLLKPLNKRFTDMNAFQQWWGKSGYVRECPLPVLTGARHEEPILTPESLREETYAKTPIYKMDDYELSRVFGYERGDHMIVPRQNFNLLMQGRQFDWADLPWSAEAREVKYRGLEEGFSAAGDLTREAVAQWVGPSGPNGSQGPLNRETKEVAKLVAKAYADDPEYEPVVVQTGPHHWEVNELRPRLRVAKPAEPSPRSERIVNTEDQRVTKEFLYDQREAVDASIDPWYTGLEQVRAEQKAAMRESRAEGLMPWTIDRDPFVGPVPGLERAMGPTFDHRRWY</sequence>
<organism evidence="1">
    <name type="scientific">viral metagenome</name>
    <dbReference type="NCBI Taxonomy" id="1070528"/>
    <lineage>
        <taxon>unclassified sequences</taxon>
        <taxon>metagenomes</taxon>
        <taxon>organismal metagenomes</taxon>
    </lineage>
</organism>